<keyword evidence="1" id="KW-0732">Signal</keyword>
<feature type="signal peptide" evidence="1">
    <location>
        <begin position="1"/>
        <end position="20"/>
    </location>
</feature>
<organism evidence="2">
    <name type="scientific">Guillardia theta (strain CCMP2712)</name>
    <name type="common">Cryptophyte</name>
    <dbReference type="NCBI Taxonomy" id="905079"/>
    <lineage>
        <taxon>Eukaryota</taxon>
        <taxon>Cryptophyceae</taxon>
        <taxon>Pyrenomonadales</taxon>
        <taxon>Geminigeraceae</taxon>
        <taxon>Guillardia</taxon>
    </lineage>
</organism>
<keyword evidence="4" id="KW-1185">Reference proteome</keyword>
<evidence type="ECO:0000313" key="2">
    <source>
        <dbReference type="EMBL" id="EKX42175.1"/>
    </source>
</evidence>
<dbReference type="AlphaFoldDB" id="L1J255"/>
<evidence type="ECO:0000313" key="3">
    <source>
        <dbReference type="EnsemblProtists" id="EKX42175"/>
    </source>
</evidence>
<feature type="chain" id="PRO_5008770816" evidence="1">
    <location>
        <begin position="21"/>
        <end position="97"/>
    </location>
</feature>
<gene>
    <name evidence="2" type="ORF">GUITHDRAFT_111741</name>
</gene>
<dbReference type="KEGG" id="gtt:GUITHDRAFT_111741"/>
<reference evidence="4" key="2">
    <citation type="submission" date="2012-11" db="EMBL/GenBank/DDBJ databases">
        <authorList>
            <person name="Kuo A."/>
            <person name="Curtis B.A."/>
            <person name="Tanifuji G."/>
            <person name="Burki F."/>
            <person name="Gruber A."/>
            <person name="Irimia M."/>
            <person name="Maruyama S."/>
            <person name="Arias M.C."/>
            <person name="Ball S.G."/>
            <person name="Gile G.H."/>
            <person name="Hirakawa Y."/>
            <person name="Hopkins J.F."/>
            <person name="Rensing S.A."/>
            <person name="Schmutz J."/>
            <person name="Symeonidi A."/>
            <person name="Elias M."/>
            <person name="Eveleigh R.J."/>
            <person name="Herman E.K."/>
            <person name="Klute M.J."/>
            <person name="Nakayama T."/>
            <person name="Obornik M."/>
            <person name="Reyes-Prieto A."/>
            <person name="Armbrust E.V."/>
            <person name="Aves S.J."/>
            <person name="Beiko R.G."/>
            <person name="Coutinho P."/>
            <person name="Dacks J.B."/>
            <person name="Durnford D.G."/>
            <person name="Fast N.M."/>
            <person name="Green B.R."/>
            <person name="Grisdale C."/>
            <person name="Hempe F."/>
            <person name="Henrissat B."/>
            <person name="Hoppner M.P."/>
            <person name="Ishida K.-I."/>
            <person name="Kim E."/>
            <person name="Koreny L."/>
            <person name="Kroth P.G."/>
            <person name="Liu Y."/>
            <person name="Malik S.-B."/>
            <person name="Maier U.G."/>
            <person name="McRose D."/>
            <person name="Mock T."/>
            <person name="Neilson J.A."/>
            <person name="Onodera N.T."/>
            <person name="Poole A.M."/>
            <person name="Pritham E.J."/>
            <person name="Richards T.A."/>
            <person name="Rocap G."/>
            <person name="Roy S.W."/>
            <person name="Sarai C."/>
            <person name="Schaack S."/>
            <person name="Shirato S."/>
            <person name="Slamovits C.H."/>
            <person name="Spencer D.F."/>
            <person name="Suzuki S."/>
            <person name="Worden A.Z."/>
            <person name="Zauner S."/>
            <person name="Barry K."/>
            <person name="Bell C."/>
            <person name="Bharti A.K."/>
            <person name="Crow J.A."/>
            <person name="Grimwood J."/>
            <person name="Kramer R."/>
            <person name="Lindquist E."/>
            <person name="Lucas S."/>
            <person name="Salamov A."/>
            <person name="McFadden G.I."/>
            <person name="Lane C.E."/>
            <person name="Keeling P.J."/>
            <person name="Gray M.W."/>
            <person name="Grigoriev I.V."/>
            <person name="Archibald J.M."/>
        </authorList>
    </citation>
    <scope>NUCLEOTIDE SEQUENCE</scope>
    <source>
        <strain evidence="4">CCMP2712</strain>
    </source>
</reference>
<reference evidence="3" key="3">
    <citation type="submission" date="2015-06" db="UniProtKB">
        <authorList>
            <consortium name="EnsemblProtists"/>
        </authorList>
    </citation>
    <scope>IDENTIFICATION</scope>
</reference>
<accession>L1J255</accession>
<dbReference type="EnsemblProtists" id="EKX42175">
    <property type="protein sequence ID" value="EKX42175"/>
    <property type="gene ID" value="GUITHDRAFT_111741"/>
</dbReference>
<sequence length="97" mass="11453">MCRARRFMLATLYISACIMAVTPSRQSGETVRRRKAAIENIQEEKYEEAVKLYKTMMEEEEANADDYNNCAVCLQELDNLDESLETYREGIRRFYHK</sequence>
<dbReference type="HOGENOM" id="CLU_2351111_0_0_1"/>
<dbReference type="Pfam" id="PF14559">
    <property type="entry name" value="TPR_19"/>
    <property type="match status" value="1"/>
</dbReference>
<dbReference type="Gene3D" id="1.25.40.10">
    <property type="entry name" value="Tetratricopeptide repeat domain"/>
    <property type="match status" value="1"/>
</dbReference>
<dbReference type="Proteomes" id="UP000011087">
    <property type="component" value="Unassembled WGS sequence"/>
</dbReference>
<evidence type="ECO:0000313" key="4">
    <source>
        <dbReference type="Proteomes" id="UP000011087"/>
    </source>
</evidence>
<evidence type="ECO:0000256" key="1">
    <source>
        <dbReference type="SAM" id="SignalP"/>
    </source>
</evidence>
<dbReference type="GeneID" id="17298900"/>
<proteinExistence type="predicted"/>
<dbReference type="EMBL" id="JH993018">
    <property type="protein sequence ID" value="EKX42175.1"/>
    <property type="molecule type" value="Genomic_DNA"/>
</dbReference>
<name>L1J255_GUITC</name>
<dbReference type="RefSeq" id="XP_005829155.1">
    <property type="nucleotide sequence ID" value="XM_005829098.1"/>
</dbReference>
<reference evidence="2 4" key="1">
    <citation type="journal article" date="2012" name="Nature">
        <title>Algal genomes reveal evolutionary mosaicism and the fate of nucleomorphs.</title>
        <authorList>
            <consortium name="DOE Joint Genome Institute"/>
            <person name="Curtis B.A."/>
            <person name="Tanifuji G."/>
            <person name="Burki F."/>
            <person name="Gruber A."/>
            <person name="Irimia M."/>
            <person name="Maruyama S."/>
            <person name="Arias M.C."/>
            <person name="Ball S.G."/>
            <person name="Gile G.H."/>
            <person name="Hirakawa Y."/>
            <person name="Hopkins J.F."/>
            <person name="Kuo A."/>
            <person name="Rensing S.A."/>
            <person name="Schmutz J."/>
            <person name="Symeonidi A."/>
            <person name="Elias M."/>
            <person name="Eveleigh R.J."/>
            <person name="Herman E.K."/>
            <person name="Klute M.J."/>
            <person name="Nakayama T."/>
            <person name="Obornik M."/>
            <person name="Reyes-Prieto A."/>
            <person name="Armbrust E.V."/>
            <person name="Aves S.J."/>
            <person name="Beiko R.G."/>
            <person name="Coutinho P."/>
            <person name="Dacks J.B."/>
            <person name="Durnford D.G."/>
            <person name="Fast N.M."/>
            <person name="Green B.R."/>
            <person name="Grisdale C.J."/>
            <person name="Hempel F."/>
            <person name="Henrissat B."/>
            <person name="Hoppner M.P."/>
            <person name="Ishida K."/>
            <person name="Kim E."/>
            <person name="Koreny L."/>
            <person name="Kroth P.G."/>
            <person name="Liu Y."/>
            <person name="Malik S.B."/>
            <person name="Maier U.G."/>
            <person name="McRose D."/>
            <person name="Mock T."/>
            <person name="Neilson J.A."/>
            <person name="Onodera N.T."/>
            <person name="Poole A.M."/>
            <person name="Pritham E.J."/>
            <person name="Richards T.A."/>
            <person name="Rocap G."/>
            <person name="Roy S.W."/>
            <person name="Sarai C."/>
            <person name="Schaack S."/>
            <person name="Shirato S."/>
            <person name="Slamovits C.H."/>
            <person name="Spencer D.F."/>
            <person name="Suzuki S."/>
            <person name="Worden A.Z."/>
            <person name="Zauner S."/>
            <person name="Barry K."/>
            <person name="Bell C."/>
            <person name="Bharti A.K."/>
            <person name="Crow J.A."/>
            <person name="Grimwood J."/>
            <person name="Kramer R."/>
            <person name="Lindquist E."/>
            <person name="Lucas S."/>
            <person name="Salamov A."/>
            <person name="McFadden G.I."/>
            <person name="Lane C.E."/>
            <person name="Keeling P.J."/>
            <person name="Gray M.W."/>
            <person name="Grigoriev I.V."/>
            <person name="Archibald J.M."/>
        </authorList>
    </citation>
    <scope>NUCLEOTIDE SEQUENCE</scope>
    <source>
        <strain evidence="2 4">CCMP2712</strain>
    </source>
</reference>
<dbReference type="SUPFAM" id="SSF48452">
    <property type="entry name" value="TPR-like"/>
    <property type="match status" value="1"/>
</dbReference>
<dbReference type="InterPro" id="IPR011990">
    <property type="entry name" value="TPR-like_helical_dom_sf"/>
</dbReference>
<protein>
    <submittedName>
        <fullName evidence="2 3">Uncharacterized protein</fullName>
    </submittedName>
</protein>
<dbReference type="PaxDb" id="55529-EKX42175"/>